<feature type="transmembrane region" description="Helical" evidence="7">
    <location>
        <begin position="239"/>
        <end position="256"/>
    </location>
</feature>
<feature type="domain" description="UspA" evidence="8">
    <location>
        <begin position="585"/>
        <end position="650"/>
    </location>
</feature>
<dbReference type="SUPFAM" id="SSF52402">
    <property type="entry name" value="Adenine nucleotide alpha hydrolases-like"/>
    <property type="match status" value="1"/>
</dbReference>
<reference evidence="10" key="1">
    <citation type="journal article" date="2019" name="Int. J. Syst. Evol. Microbiol.">
        <title>The Global Catalogue of Microorganisms (GCM) 10K type strain sequencing project: providing services to taxonomists for standard genome sequencing and annotation.</title>
        <authorList>
            <consortium name="The Broad Institute Genomics Platform"/>
            <consortium name="The Broad Institute Genome Sequencing Center for Infectious Disease"/>
            <person name="Wu L."/>
            <person name="Ma J."/>
        </authorList>
    </citation>
    <scope>NUCLEOTIDE SEQUENCE [LARGE SCALE GENOMIC DNA]</scope>
    <source>
        <strain evidence="10">NBRC 108730</strain>
    </source>
</reference>
<dbReference type="Pfam" id="PF13520">
    <property type="entry name" value="AA_permease_2"/>
    <property type="match status" value="1"/>
</dbReference>
<evidence type="ECO:0000313" key="10">
    <source>
        <dbReference type="Proteomes" id="UP001157017"/>
    </source>
</evidence>
<accession>A0ABQ6JIT6</accession>
<evidence type="ECO:0000256" key="1">
    <source>
        <dbReference type="ARBA" id="ARBA00004141"/>
    </source>
</evidence>
<feature type="compositionally biased region" description="Basic and acidic residues" evidence="6">
    <location>
        <begin position="462"/>
        <end position="472"/>
    </location>
</feature>
<feature type="transmembrane region" description="Helical" evidence="7">
    <location>
        <begin position="68"/>
        <end position="88"/>
    </location>
</feature>
<protein>
    <recommendedName>
        <fullName evidence="8">UspA domain-containing protein</fullName>
    </recommendedName>
</protein>
<keyword evidence="3 7" id="KW-0812">Transmembrane</keyword>
<feature type="transmembrane region" description="Helical" evidence="7">
    <location>
        <begin position="139"/>
        <end position="163"/>
    </location>
</feature>
<evidence type="ECO:0000256" key="2">
    <source>
        <dbReference type="ARBA" id="ARBA00008791"/>
    </source>
</evidence>
<evidence type="ECO:0000256" key="6">
    <source>
        <dbReference type="SAM" id="MobiDB-lite"/>
    </source>
</evidence>
<evidence type="ECO:0000256" key="3">
    <source>
        <dbReference type="ARBA" id="ARBA00022692"/>
    </source>
</evidence>
<dbReference type="PANTHER" id="PTHR43243:SF24">
    <property type="entry name" value="CATIONIC AMINO ACID TRANSPORT INTEGRAL MEMBRANE PROTEIN ROCE-RELATED"/>
    <property type="match status" value="1"/>
</dbReference>
<dbReference type="PANTHER" id="PTHR43243">
    <property type="entry name" value="INNER MEMBRANE TRANSPORTER YGJI-RELATED"/>
    <property type="match status" value="1"/>
</dbReference>
<evidence type="ECO:0000256" key="5">
    <source>
        <dbReference type="ARBA" id="ARBA00023136"/>
    </source>
</evidence>
<feature type="compositionally biased region" description="Basic residues" evidence="6">
    <location>
        <begin position="516"/>
        <end position="569"/>
    </location>
</feature>
<dbReference type="Gene3D" id="3.40.50.12370">
    <property type="match status" value="1"/>
</dbReference>
<gene>
    <name evidence="9" type="ORF">GCM10025868_25680</name>
</gene>
<feature type="region of interest" description="Disordered" evidence="6">
    <location>
        <begin position="432"/>
        <end position="569"/>
    </location>
</feature>
<dbReference type="Gene3D" id="1.20.1740.10">
    <property type="entry name" value="Amino acid/polyamine transporter I"/>
    <property type="match status" value="1"/>
</dbReference>
<proteinExistence type="inferred from homology"/>
<evidence type="ECO:0000256" key="7">
    <source>
        <dbReference type="SAM" id="Phobius"/>
    </source>
</evidence>
<comment type="caution">
    <text evidence="9">The sequence shown here is derived from an EMBL/GenBank/DDBJ whole genome shotgun (WGS) entry which is preliminary data.</text>
</comment>
<evidence type="ECO:0000313" key="9">
    <source>
        <dbReference type="EMBL" id="GMA87318.1"/>
    </source>
</evidence>
<sequence>MSVAGIAVGWGGNFNSFLDSVFGVSLPTAISSPPEDGGVVNVPAVVITLLVTLLLVRGTRESATVNLIMVGVKIVVLLFFIVVAFTHFKSGNLKPFNPEGSSGITAAAGVIFFAYIGFDAVSTASEESKRPARDLPIAIIGSLLISTLFYVAVALGATGLVPYKNLAGSEAPLADALKQAAGLDWAAGVLSLGALIAITSVLLVILYGQTRIFFAMCRDGLMPKSLATVSPRFGTPARLTLIFGVLVAVLSAFVPLSEIVKPGQHRHAVRVRAGEHRRDRAAAHPAGHGTPVQDAAGAGVPDHRLPALLLPDEGPAGHHLDPVRRVAGHRPGDLLPLLAQALPAADRSGRRVHREAPRDADQGGLMPGTVVVGYEGGGPGEDVLAFGRRWAERTGDRLVVVTVHPGQAMGIARGDAEWVAYERTEAKALLDEARREPGRRRGGVPAGRRVLPSPRPARRGRRADPRDRDAGARRPPRPRAAPHVPGVDRAADAAGRAGAGDAGARPLPARPDRRTRPGVRRLRRHQRRPGRPRLGRRDRRPAGHRPRRAVGRARHVGRGQHRLRPRVRQRPAPRLRAVAGRRRRRPAPGLDAAGRLLDGPVVDALVEITPEQTDLLVVGSRGYGPLASVLLGGVSSRVVRNARVPVTVVPRGRR</sequence>
<dbReference type="Gene3D" id="3.40.50.620">
    <property type="entry name" value="HUPs"/>
    <property type="match status" value="1"/>
</dbReference>
<evidence type="ECO:0000259" key="8">
    <source>
        <dbReference type="Pfam" id="PF00582"/>
    </source>
</evidence>
<dbReference type="Pfam" id="PF00582">
    <property type="entry name" value="Usp"/>
    <property type="match status" value="1"/>
</dbReference>
<comment type="subcellular location">
    <subcellularLocation>
        <location evidence="1">Membrane</location>
        <topology evidence="1">Multi-pass membrane protein</topology>
    </subcellularLocation>
</comment>
<feature type="transmembrane region" description="Helical" evidence="7">
    <location>
        <begin position="100"/>
        <end position="118"/>
    </location>
</feature>
<feature type="transmembrane region" description="Helical" evidence="7">
    <location>
        <begin position="183"/>
        <end position="208"/>
    </location>
</feature>
<comment type="similarity">
    <text evidence="2">Belongs to the universal stress protein A family.</text>
</comment>
<feature type="transmembrane region" description="Helical" evidence="7">
    <location>
        <begin position="38"/>
        <end position="56"/>
    </location>
</feature>
<keyword evidence="4 7" id="KW-1133">Transmembrane helix</keyword>
<dbReference type="InterPro" id="IPR006015">
    <property type="entry name" value="Universal_stress_UspA"/>
</dbReference>
<name>A0ABQ6JIT6_9ACTN</name>
<dbReference type="EMBL" id="BSUZ01000001">
    <property type="protein sequence ID" value="GMA87318.1"/>
    <property type="molecule type" value="Genomic_DNA"/>
</dbReference>
<dbReference type="PRINTS" id="PR01438">
    <property type="entry name" value="UNVRSLSTRESS"/>
</dbReference>
<dbReference type="InterPro" id="IPR002293">
    <property type="entry name" value="AA/rel_permease1"/>
</dbReference>
<dbReference type="InterPro" id="IPR014729">
    <property type="entry name" value="Rossmann-like_a/b/a_fold"/>
</dbReference>
<keyword evidence="10" id="KW-1185">Reference proteome</keyword>
<organism evidence="9 10">
    <name type="scientific">Angustibacter aerolatus</name>
    <dbReference type="NCBI Taxonomy" id="1162965"/>
    <lineage>
        <taxon>Bacteria</taxon>
        <taxon>Bacillati</taxon>
        <taxon>Actinomycetota</taxon>
        <taxon>Actinomycetes</taxon>
        <taxon>Kineosporiales</taxon>
        <taxon>Kineosporiaceae</taxon>
    </lineage>
</organism>
<keyword evidence="5 7" id="KW-0472">Membrane</keyword>
<dbReference type="Proteomes" id="UP001157017">
    <property type="component" value="Unassembled WGS sequence"/>
</dbReference>
<evidence type="ECO:0000256" key="4">
    <source>
        <dbReference type="ARBA" id="ARBA00022989"/>
    </source>
</evidence>
<feature type="region of interest" description="Disordered" evidence="6">
    <location>
        <begin position="274"/>
        <end position="298"/>
    </location>
</feature>
<dbReference type="InterPro" id="IPR006016">
    <property type="entry name" value="UspA"/>
</dbReference>